<proteinExistence type="predicted"/>
<dbReference type="Proteomes" id="UP000799537">
    <property type="component" value="Unassembled WGS sequence"/>
</dbReference>
<protein>
    <submittedName>
        <fullName evidence="1">Uncharacterized protein</fullName>
    </submittedName>
</protein>
<dbReference type="EMBL" id="ML993631">
    <property type="protein sequence ID" value="KAF2159975.1"/>
    <property type="molecule type" value="Genomic_DNA"/>
</dbReference>
<gene>
    <name evidence="1" type="ORF">M409DRAFT_60378</name>
</gene>
<accession>A0A6A6BZ37</accession>
<dbReference type="RefSeq" id="XP_033660864.1">
    <property type="nucleotide sequence ID" value="XM_033814455.1"/>
</dbReference>
<evidence type="ECO:0000313" key="1">
    <source>
        <dbReference type="EMBL" id="KAF2159975.1"/>
    </source>
</evidence>
<sequence>MPGYEVSFRSPSGTFFVQAAAKEIRLLLNTLGSLFSNWPHVVAYWHPRKRLTNLLAVFLGLAATTEAATALSMCQSKNIWLPDAIRSFCGRDFTVPSEYASTGLKWGPVGYGTIKVTGKCSPVQPVSKDVCTRQLGEVCLGGGPRGEGTRYFGRNGCQAWTIDPGKKPYGISPWVGRRRRGQRVERDVEKEI</sequence>
<evidence type="ECO:0000313" key="2">
    <source>
        <dbReference type="Proteomes" id="UP000799537"/>
    </source>
</evidence>
<keyword evidence="2" id="KW-1185">Reference proteome</keyword>
<dbReference type="OrthoDB" id="3828405at2759"/>
<dbReference type="AlphaFoldDB" id="A0A6A6BZ37"/>
<organism evidence="1 2">
    <name type="scientific">Zasmidium cellare ATCC 36951</name>
    <dbReference type="NCBI Taxonomy" id="1080233"/>
    <lineage>
        <taxon>Eukaryota</taxon>
        <taxon>Fungi</taxon>
        <taxon>Dikarya</taxon>
        <taxon>Ascomycota</taxon>
        <taxon>Pezizomycotina</taxon>
        <taxon>Dothideomycetes</taxon>
        <taxon>Dothideomycetidae</taxon>
        <taxon>Mycosphaerellales</taxon>
        <taxon>Mycosphaerellaceae</taxon>
        <taxon>Zasmidium</taxon>
    </lineage>
</organism>
<dbReference type="GeneID" id="54567727"/>
<reference evidence="1" key="1">
    <citation type="journal article" date="2020" name="Stud. Mycol.">
        <title>101 Dothideomycetes genomes: a test case for predicting lifestyles and emergence of pathogens.</title>
        <authorList>
            <person name="Haridas S."/>
            <person name="Albert R."/>
            <person name="Binder M."/>
            <person name="Bloem J."/>
            <person name="Labutti K."/>
            <person name="Salamov A."/>
            <person name="Andreopoulos B."/>
            <person name="Baker S."/>
            <person name="Barry K."/>
            <person name="Bills G."/>
            <person name="Bluhm B."/>
            <person name="Cannon C."/>
            <person name="Castanera R."/>
            <person name="Culley D."/>
            <person name="Daum C."/>
            <person name="Ezra D."/>
            <person name="Gonzalez J."/>
            <person name="Henrissat B."/>
            <person name="Kuo A."/>
            <person name="Liang C."/>
            <person name="Lipzen A."/>
            <person name="Lutzoni F."/>
            <person name="Magnuson J."/>
            <person name="Mondo S."/>
            <person name="Nolan M."/>
            <person name="Ohm R."/>
            <person name="Pangilinan J."/>
            <person name="Park H.-J."/>
            <person name="Ramirez L."/>
            <person name="Alfaro M."/>
            <person name="Sun H."/>
            <person name="Tritt A."/>
            <person name="Yoshinaga Y."/>
            <person name="Zwiers L.-H."/>
            <person name="Turgeon B."/>
            <person name="Goodwin S."/>
            <person name="Spatafora J."/>
            <person name="Crous P."/>
            <person name="Grigoriev I."/>
        </authorList>
    </citation>
    <scope>NUCLEOTIDE SEQUENCE</scope>
    <source>
        <strain evidence="1">ATCC 36951</strain>
    </source>
</reference>
<name>A0A6A6BZ37_ZASCE</name>